<keyword evidence="3" id="KW-1185">Reference proteome</keyword>
<organism evidence="2 3">
    <name type="scientific">Datura stramonium</name>
    <name type="common">Jimsonweed</name>
    <name type="synonym">Common thornapple</name>
    <dbReference type="NCBI Taxonomy" id="4076"/>
    <lineage>
        <taxon>Eukaryota</taxon>
        <taxon>Viridiplantae</taxon>
        <taxon>Streptophyta</taxon>
        <taxon>Embryophyta</taxon>
        <taxon>Tracheophyta</taxon>
        <taxon>Spermatophyta</taxon>
        <taxon>Magnoliopsida</taxon>
        <taxon>eudicotyledons</taxon>
        <taxon>Gunneridae</taxon>
        <taxon>Pentapetalae</taxon>
        <taxon>asterids</taxon>
        <taxon>lamiids</taxon>
        <taxon>Solanales</taxon>
        <taxon>Solanaceae</taxon>
        <taxon>Solanoideae</taxon>
        <taxon>Datureae</taxon>
        <taxon>Datura</taxon>
    </lineage>
</organism>
<dbReference type="EMBL" id="JACEIK010010151">
    <property type="protein sequence ID" value="MCE3215010.1"/>
    <property type="molecule type" value="Genomic_DNA"/>
</dbReference>
<sequence>MPRPRDQQPCEAAATPAQQPTQCDSKADTRPGATRAFLLHVGRRDAGQFLCVGRGIAREYGGGGLRLVVYGPLEKVAWWLFCGPSTRDVRFGRW</sequence>
<feature type="compositionally biased region" description="Low complexity" evidence="1">
    <location>
        <begin position="9"/>
        <end position="23"/>
    </location>
</feature>
<evidence type="ECO:0000313" key="2">
    <source>
        <dbReference type="EMBL" id="MCE3215010.1"/>
    </source>
</evidence>
<accession>A0ABS8WSQ3</accession>
<reference evidence="2 3" key="1">
    <citation type="journal article" date="2021" name="BMC Genomics">
        <title>Datura genome reveals duplications of psychoactive alkaloid biosynthetic genes and high mutation rate following tissue culture.</title>
        <authorList>
            <person name="Rajewski A."/>
            <person name="Carter-House D."/>
            <person name="Stajich J."/>
            <person name="Litt A."/>
        </authorList>
    </citation>
    <scope>NUCLEOTIDE SEQUENCE [LARGE SCALE GENOMIC DNA]</scope>
    <source>
        <strain evidence="2">AR-01</strain>
    </source>
</reference>
<proteinExistence type="predicted"/>
<name>A0ABS8WSQ3_DATST</name>
<dbReference type="Proteomes" id="UP000823775">
    <property type="component" value="Unassembled WGS sequence"/>
</dbReference>
<comment type="caution">
    <text evidence="2">The sequence shown here is derived from an EMBL/GenBank/DDBJ whole genome shotgun (WGS) entry which is preliminary data.</text>
</comment>
<evidence type="ECO:0000256" key="1">
    <source>
        <dbReference type="SAM" id="MobiDB-lite"/>
    </source>
</evidence>
<gene>
    <name evidence="2" type="ORF">HAX54_000536</name>
</gene>
<evidence type="ECO:0000313" key="3">
    <source>
        <dbReference type="Proteomes" id="UP000823775"/>
    </source>
</evidence>
<protein>
    <submittedName>
        <fullName evidence="2">Uncharacterized protein</fullName>
    </submittedName>
</protein>
<feature type="region of interest" description="Disordered" evidence="1">
    <location>
        <begin position="1"/>
        <end position="29"/>
    </location>
</feature>